<evidence type="ECO:0000256" key="6">
    <source>
        <dbReference type="ARBA" id="ARBA00022989"/>
    </source>
</evidence>
<feature type="transmembrane region" description="Helical" evidence="8">
    <location>
        <begin position="269"/>
        <end position="289"/>
    </location>
</feature>
<keyword evidence="4" id="KW-0808">Transferase</keyword>
<evidence type="ECO:0000313" key="11">
    <source>
        <dbReference type="Proteomes" id="UP000237438"/>
    </source>
</evidence>
<evidence type="ECO:0000256" key="1">
    <source>
        <dbReference type="ARBA" id="ARBA00004141"/>
    </source>
</evidence>
<dbReference type="GO" id="GO:0016020">
    <property type="term" value="C:membrane"/>
    <property type="evidence" value="ECO:0007669"/>
    <property type="project" value="UniProtKB-SubCell"/>
</dbReference>
<feature type="transmembrane region" description="Helical" evidence="8">
    <location>
        <begin position="36"/>
        <end position="58"/>
    </location>
</feature>
<evidence type="ECO:0000256" key="8">
    <source>
        <dbReference type="SAM" id="Phobius"/>
    </source>
</evidence>
<evidence type="ECO:0000256" key="4">
    <source>
        <dbReference type="ARBA" id="ARBA00022679"/>
    </source>
</evidence>
<feature type="transmembrane region" description="Helical" evidence="8">
    <location>
        <begin position="243"/>
        <end position="263"/>
    </location>
</feature>
<comment type="similarity">
    <text evidence="3">Belongs to the wax synthase family.</text>
</comment>
<evidence type="ECO:0000256" key="7">
    <source>
        <dbReference type="ARBA" id="ARBA00023136"/>
    </source>
</evidence>
<dbReference type="OrthoDB" id="1077582at2759"/>
<comment type="caution">
    <text evidence="10">The sequence shown here is derived from an EMBL/GenBank/DDBJ whole genome shotgun (WGS) entry which is preliminary data.</text>
</comment>
<dbReference type="PANTHER" id="PTHR31595">
    <property type="entry name" value="LONG-CHAIN-ALCOHOL O-FATTY-ACYLTRANSFERASE 3-RELATED"/>
    <property type="match status" value="1"/>
</dbReference>
<evidence type="ECO:0000313" key="10">
    <source>
        <dbReference type="EMBL" id="POS86331.1"/>
    </source>
</evidence>
<reference evidence="10 11" key="1">
    <citation type="submission" date="2017-10" db="EMBL/GenBank/DDBJ databases">
        <title>Development of genomic resources for the powdery mildew, Erysiphe pulchra.</title>
        <authorList>
            <person name="Wadl P.A."/>
            <person name="Mack B.M."/>
            <person name="Moore G."/>
            <person name="Beltz S.B."/>
        </authorList>
    </citation>
    <scope>NUCLEOTIDE SEQUENCE [LARGE SCALE GENOMIC DNA]</scope>
    <source>
        <strain evidence="10">Cflorida</strain>
    </source>
</reference>
<protein>
    <recommendedName>
        <fullName evidence="9">Wax synthase domain-containing protein</fullName>
    </recommendedName>
</protein>
<dbReference type="EMBL" id="PEDP01000352">
    <property type="protein sequence ID" value="POS86331.1"/>
    <property type="molecule type" value="Genomic_DNA"/>
</dbReference>
<dbReference type="Pfam" id="PF13813">
    <property type="entry name" value="MBOAT_2"/>
    <property type="match status" value="1"/>
</dbReference>
<evidence type="ECO:0000256" key="5">
    <source>
        <dbReference type="ARBA" id="ARBA00022692"/>
    </source>
</evidence>
<dbReference type="GO" id="GO:0006629">
    <property type="term" value="P:lipid metabolic process"/>
    <property type="evidence" value="ECO:0007669"/>
    <property type="project" value="InterPro"/>
</dbReference>
<evidence type="ECO:0000259" key="9">
    <source>
        <dbReference type="Pfam" id="PF13813"/>
    </source>
</evidence>
<evidence type="ECO:0000256" key="3">
    <source>
        <dbReference type="ARBA" id="ARBA00007282"/>
    </source>
</evidence>
<dbReference type="GO" id="GO:0008374">
    <property type="term" value="F:O-acyltransferase activity"/>
    <property type="evidence" value="ECO:0007669"/>
    <property type="project" value="InterPro"/>
</dbReference>
<keyword evidence="6 8" id="KW-1133">Transmembrane helix</keyword>
<gene>
    <name evidence="10" type="ORF">EPUL_002744</name>
</gene>
<sequence length="331" mass="37600">MDLYAVSNNNISEPPIDISSSILKFPSNFHQTSIEFIRALVFLFIPGELFYFAIYFLLKRRYVLHNILTFLSLMVVWISPFVTPVKSNSSRAMLNLGIFVSSMKILDLWARRNALPVYKVEEKPSDWLLSLLLMTELRYESFAPSYARLPKGLENMNQTRVYCIHAAALATLHAISRHHPILLAFEILLPPLFAPLYLADSLTGFWSEVWHNCFTSPCISLAYNPLRNGLRKLGLPDGISRSAGVLGAFSLMSVFHMYCMYPILDQKAVNRIGLFFFLNGIATLAETAIWGKKRHWAKATLAWTFQTILATWVASSINLPSNTLTILWNEA</sequence>
<comment type="pathway">
    <text evidence="2">Secondary metabolite biosynthesis.</text>
</comment>
<organism evidence="10 11">
    <name type="scientific">Erysiphe pulchra</name>
    <dbReference type="NCBI Taxonomy" id="225359"/>
    <lineage>
        <taxon>Eukaryota</taxon>
        <taxon>Fungi</taxon>
        <taxon>Dikarya</taxon>
        <taxon>Ascomycota</taxon>
        <taxon>Pezizomycotina</taxon>
        <taxon>Leotiomycetes</taxon>
        <taxon>Erysiphales</taxon>
        <taxon>Erysiphaceae</taxon>
        <taxon>Erysiphe</taxon>
    </lineage>
</organism>
<evidence type="ECO:0000256" key="2">
    <source>
        <dbReference type="ARBA" id="ARBA00005179"/>
    </source>
</evidence>
<dbReference type="InterPro" id="IPR032805">
    <property type="entry name" value="Wax_synthase_dom"/>
</dbReference>
<feature type="non-terminal residue" evidence="10">
    <location>
        <position position="331"/>
    </location>
</feature>
<dbReference type="STRING" id="225359.A0A2S4PWB8"/>
<dbReference type="Proteomes" id="UP000237438">
    <property type="component" value="Unassembled WGS sequence"/>
</dbReference>
<feature type="transmembrane region" description="Helical" evidence="8">
    <location>
        <begin position="301"/>
        <end position="319"/>
    </location>
</feature>
<keyword evidence="5 8" id="KW-0812">Transmembrane</keyword>
<feature type="domain" description="Wax synthase" evidence="9">
    <location>
        <begin position="190"/>
        <end position="277"/>
    </location>
</feature>
<proteinExistence type="inferred from homology"/>
<name>A0A2S4PWB8_9PEZI</name>
<dbReference type="InterPro" id="IPR044851">
    <property type="entry name" value="Wax_synthase"/>
</dbReference>
<feature type="transmembrane region" description="Helical" evidence="8">
    <location>
        <begin position="63"/>
        <end position="80"/>
    </location>
</feature>
<keyword evidence="7 8" id="KW-0472">Membrane</keyword>
<accession>A0A2S4PWB8</accession>
<dbReference type="AlphaFoldDB" id="A0A2S4PWB8"/>
<comment type="subcellular location">
    <subcellularLocation>
        <location evidence="1">Membrane</location>
        <topology evidence="1">Multi-pass membrane protein</topology>
    </subcellularLocation>
</comment>
<dbReference type="PANTHER" id="PTHR31595:SF57">
    <property type="entry name" value="OS04G0481900 PROTEIN"/>
    <property type="match status" value="1"/>
</dbReference>
<keyword evidence="11" id="KW-1185">Reference proteome</keyword>